<proteinExistence type="predicted"/>
<gene>
    <name evidence="1" type="ORF">AVEN_152592_1</name>
</gene>
<keyword evidence="2" id="KW-1185">Reference proteome</keyword>
<organism evidence="1 2">
    <name type="scientific">Araneus ventricosus</name>
    <name type="common">Orbweaver spider</name>
    <name type="synonym">Epeira ventricosa</name>
    <dbReference type="NCBI Taxonomy" id="182803"/>
    <lineage>
        <taxon>Eukaryota</taxon>
        <taxon>Metazoa</taxon>
        <taxon>Ecdysozoa</taxon>
        <taxon>Arthropoda</taxon>
        <taxon>Chelicerata</taxon>
        <taxon>Arachnida</taxon>
        <taxon>Araneae</taxon>
        <taxon>Araneomorphae</taxon>
        <taxon>Entelegynae</taxon>
        <taxon>Araneoidea</taxon>
        <taxon>Araneidae</taxon>
        <taxon>Araneus</taxon>
    </lineage>
</organism>
<evidence type="ECO:0000313" key="1">
    <source>
        <dbReference type="EMBL" id="GBM45558.1"/>
    </source>
</evidence>
<evidence type="ECO:0000313" key="2">
    <source>
        <dbReference type="Proteomes" id="UP000499080"/>
    </source>
</evidence>
<accession>A0A4Y2FYU7</accession>
<dbReference type="EMBL" id="BGPR01001103">
    <property type="protein sequence ID" value="GBM45558.1"/>
    <property type="molecule type" value="Genomic_DNA"/>
</dbReference>
<sequence>MIWDVIVIFYESELAAATQDGEYHRRNLPFNILGEESISHMFFRYPRFDDSRLQLLKGIPNLNPVNPLLLPKPIKFGQEFQHQAEIT</sequence>
<protein>
    <submittedName>
        <fullName evidence="1">Uncharacterized protein</fullName>
    </submittedName>
</protein>
<name>A0A4Y2FYU7_ARAVE</name>
<dbReference type="AlphaFoldDB" id="A0A4Y2FYU7"/>
<dbReference type="Proteomes" id="UP000499080">
    <property type="component" value="Unassembled WGS sequence"/>
</dbReference>
<reference evidence="1 2" key="1">
    <citation type="journal article" date="2019" name="Sci. Rep.">
        <title>Orb-weaving spider Araneus ventricosus genome elucidates the spidroin gene catalogue.</title>
        <authorList>
            <person name="Kono N."/>
            <person name="Nakamura H."/>
            <person name="Ohtoshi R."/>
            <person name="Moran D.A.P."/>
            <person name="Shinohara A."/>
            <person name="Yoshida Y."/>
            <person name="Fujiwara M."/>
            <person name="Mori M."/>
            <person name="Tomita M."/>
            <person name="Arakawa K."/>
        </authorList>
    </citation>
    <scope>NUCLEOTIDE SEQUENCE [LARGE SCALE GENOMIC DNA]</scope>
</reference>
<comment type="caution">
    <text evidence="1">The sequence shown here is derived from an EMBL/GenBank/DDBJ whole genome shotgun (WGS) entry which is preliminary data.</text>
</comment>